<evidence type="ECO:0000313" key="1">
    <source>
        <dbReference type="EMBL" id="KAF7234868.1"/>
    </source>
</evidence>
<proteinExistence type="predicted"/>
<dbReference type="EMBL" id="JTDE01008546">
    <property type="protein sequence ID" value="KAF7234868.1"/>
    <property type="molecule type" value="Genomic_DNA"/>
</dbReference>
<dbReference type="AlphaFoldDB" id="A0A8S9YE63"/>
<keyword evidence="2" id="KW-1185">Reference proteome</keyword>
<gene>
    <name evidence="1" type="ORF">EG68_11419</name>
</gene>
<accession>A0A8S9YE63</accession>
<organism evidence="1 2">
    <name type="scientific">Paragonimus skrjabini miyazakii</name>
    <dbReference type="NCBI Taxonomy" id="59628"/>
    <lineage>
        <taxon>Eukaryota</taxon>
        <taxon>Metazoa</taxon>
        <taxon>Spiralia</taxon>
        <taxon>Lophotrochozoa</taxon>
        <taxon>Platyhelminthes</taxon>
        <taxon>Trematoda</taxon>
        <taxon>Digenea</taxon>
        <taxon>Plagiorchiida</taxon>
        <taxon>Troglotremata</taxon>
        <taxon>Troglotrematidae</taxon>
        <taxon>Paragonimus</taxon>
    </lineage>
</organism>
<protein>
    <submittedName>
        <fullName evidence="1">Uncharacterized protein</fullName>
    </submittedName>
</protein>
<reference evidence="1" key="1">
    <citation type="submission" date="2019-07" db="EMBL/GenBank/DDBJ databases">
        <title>Annotation for the trematode Paragonimus miyazaki's.</title>
        <authorList>
            <person name="Choi Y.-J."/>
        </authorList>
    </citation>
    <scope>NUCLEOTIDE SEQUENCE</scope>
    <source>
        <strain evidence="1">Japan</strain>
    </source>
</reference>
<name>A0A8S9YE63_9TREM</name>
<evidence type="ECO:0000313" key="2">
    <source>
        <dbReference type="Proteomes" id="UP000822476"/>
    </source>
</evidence>
<dbReference type="Proteomes" id="UP000822476">
    <property type="component" value="Unassembled WGS sequence"/>
</dbReference>
<sequence length="88" mass="10256">MIETIITSLPNVDESGVKSRELLKIERDMKFARTNDDTARVKLRPSVSRPDGGFNLENCMWYGKVLRKCTQKKRYTPDPHERILEGKF</sequence>
<comment type="caution">
    <text evidence="1">The sequence shown here is derived from an EMBL/GenBank/DDBJ whole genome shotgun (WGS) entry which is preliminary data.</text>
</comment>